<organism evidence="3 4">
    <name type="scientific">Parafrankia soli</name>
    <dbReference type="NCBI Taxonomy" id="2599596"/>
    <lineage>
        <taxon>Bacteria</taxon>
        <taxon>Bacillati</taxon>
        <taxon>Actinomycetota</taxon>
        <taxon>Actinomycetes</taxon>
        <taxon>Frankiales</taxon>
        <taxon>Frankiaceae</taxon>
        <taxon>Parafrankia</taxon>
    </lineage>
</organism>
<feature type="compositionally biased region" description="Basic and acidic residues" evidence="1">
    <location>
        <begin position="100"/>
        <end position="109"/>
    </location>
</feature>
<feature type="transmembrane region" description="Helical" evidence="2">
    <location>
        <begin position="30"/>
        <end position="53"/>
    </location>
</feature>
<name>A0A1S1QXP6_9ACTN</name>
<sequence length="109" mass="11409">MLWFVLTSFVLGMLAAVAARAVLPGRRPLMLRTASVLGVLGALLGGAVGQVVLAHPAGAEPTSRAVVGSLLGALLMITIGWGVRAHRYHSGPRRAGSQRPKPERVGPRR</sequence>
<accession>A0A1S1QXP6</accession>
<dbReference type="AlphaFoldDB" id="A0A1S1QXP6"/>
<evidence type="ECO:0008006" key="5">
    <source>
        <dbReference type="Google" id="ProtNLM"/>
    </source>
</evidence>
<feature type="region of interest" description="Disordered" evidence="1">
    <location>
        <begin position="88"/>
        <end position="109"/>
    </location>
</feature>
<protein>
    <recommendedName>
        <fullName evidence="5">Transglycosylase</fullName>
    </recommendedName>
</protein>
<evidence type="ECO:0000256" key="2">
    <source>
        <dbReference type="SAM" id="Phobius"/>
    </source>
</evidence>
<comment type="caution">
    <text evidence="3">The sequence shown here is derived from an EMBL/GenBank/DDBJ whole genome shotgun (WGS) entry which is preliminary data.</text>
</comment>
<keyword evidence="4" id="KW-1185">Reference proteome</keyword>
<dbReference type="Proteomes" id="UP000179769">
    <property type="component" value="Unassembled WGS sequence"/>
</dbReference>
<evidence type="ECO:0000313" key="4">
    <source>
        <dbReference type="Proteomes" id="UP000179769"/>
    </source>
</evidence>
<reference evidence="4" key="1">
    <citation type="submission" date="2016-07" db="EMBL/GenBank/DDBJ databases">
        <title>Frankia sp. NRRL B-16219 Genome sequencing.</title>
        <authorList>
            <person name="Ghodhbane-Gtari F."/>
            <person name="Swanson E."/>
            <person name="Gueddou A."/>
            <person name="Louati M."/>
            <person name="Nouioui I."/>
            <person name="Hezbri K."/>
            <person name="Abebe-Akele F."/>
            <person name="Simpson S."/>
            <person name="Morris K."/>
            <person name="Thomas K."/>
            <person name="Gtari M."/>
            <person name="Tisa L.S."/>
        </authorList>
    </citation>
    <scope>NUCLEOTIDE SEQUENCE [LARGE SCALE GENOMIC DNA]</scope>
    <source>
        <strain evidence="4">NRRL B-16219</strain>
    </source>
</reference>
<evidence type="ECO:0000256" key="1">
    <source>
        <dbReference type="SAM" id="MobiDB-lite"/>
    </source>
</evidence>
<dbReference type="RefSeq" id="WP_071061468.1">
    <property type="nucleotide sequence ID" value="NZ_MAXA01000113.1"/>
</dbReference>
<proteinExistence type="predicted"/>
<keyword evidence="2" id="KW-1133">Transmembrane helix</keyword>
<dbReference type="EMBL" id="MAXA01000113">
    <property type="protein sequence ID" value="OHV37224.1"/>
    <property type="molecule type" value="Genomic_DNA"/>
</dbReference>
<dbReference type="OrthoDB" id="9980292at2"/>
<gene>
    <name evidence="3" type="ORF">BBK14_02220</name>
</gene>
<keyword evidence="2" id="KW-0472">Membrane</keyword>
<feature type="transmembrane region" description="Helical" evidence="2">
    <location>
        <begin position="65"/>
        <end position="83"/>
    </location>
</feature>
<keyword evidence="2" id="KW-0812">Transmembrane</keyword>
<evidence type="ECO:0000313" key="3">
    <source>
        <dbReference type="EMBL" id="OHV37224.1"/>
    </source>
</evidence>